<dbReference type="EMBL" id="FNVS01000003">
    <property type="protein sequence ID" value="SEF59879.1"/>
    <property type="molecule type" value="Genomic_DNA"/>
</dbReference>
<dbReference type="RefSeq" id="WP_199163412.1">
    <property type="nucleotide sequence ID" value="NZ_FNVS01000003.1"/>
</dbReference>
<dbReference type="Proteomes" id="UP000236725">
    <property type="component" value="Unassembled WGS sequence"/>
</dbReference>
<proteinExistence type="predicted"/>
<evidence type="ECO:0000313" key="2">
    <source>
        <dbReference type="Proteomes" id="UP000236725"/>
    </source>
</evidence>
<accession>A0A8G2BUP9</accession>
<keyword evidence="2" id="KW-1185">Reference proteome</keyword>
<sequence length="55" mass="6439">MSEQEVREFEENIVRGANIAFQRLVTEKKKEDGELVFSRNGHVFRVKAADIEKFI</sequence>
<protein>
    <submittedName>
        <fullName evidence="1">Uncharacterized protein</fullName>
    </submittedName>
</protein>
<gene>
    <name evidence="1" type="ORF">SAMN05444001_10373</name>
</gene>
<dbReference type="AlphaFoldDB" id="A0A8G2BUP9"/>
<name>A0A8G2BUP9_9BACT</name>
<organism evidence="1 2">
    <name type="scientific">Parabacteroides chinchillae</name>
    <dbReference type="NCBI Taxonomy" id="871327"/>
    <lineage>
        <taxon>Bacteria</taxon>
        <taxon>Pseudomonadati</taxon>
        <taxon>Bacteroidota</taxon>
        <taxon>Bacteroidia</taxon>
        <taxon>Bacteroidales</taxon>
        <taxon>Tannerellaceae</taxon>
        <taxon>Parabacteroides</taxon>
    </lineage>
</organism>
<reference evidence="1 2" key="1">
    <citation type="submission" date="2016-10" db="EMBL/GenBank/DDBJ databases">
        <authorList>
            <person name="Varghese N."/>
            <person name="Submissions S."/>
        </authorList>
    </citation>
    <scope>NUCLEOTIDE SEQUENCE [LARGE SCALE GENOMIC DNA]</scope>
    <source>
        <strain evidence="1 2">DSM 29073</strain>
    </source>
</reference>
<evidence type="ECO:0000313" key="1">
    <source>
        <dbReference type="EMBL" id="SEF59879.1"/>
    </source>
</evidence>
<comment type="caution">
    <text evidence="1">The sequence shown here is derived from an EMBL/GenBank/DDBJ whole genome shotgun (WGS) entry which is preliminary data.</text>
</comment>